<name>A0AA86NDV0_9EUKA</name>
<evidence type="ECO:0000313" key="3">
    <source>
        <dbReference type="EMBL" id="CAL6076675.1"/>
    </source>
</evidence>
<evidence type="ECO:0000313" key="2">
    <source>
        <dbReference type="EMBL" id="CAI9917526.1"/>
    </source>
</evidence>
<reference evidence="2" key="1">
    <citation type="submission" date="2023-06" db="EMBL/GenBank/DDBJ databases">
        <authorList>
            <person name="Kurt Z."/>
        </authorList>
    </citation>
    <scope>NUCLEOTIDE SEQUENCE</scope>
</reference>
<dbReference type="EMBL" id="CAXDID020000320">
    <property type="protein sequence ID" value="CAL6076675.1"/>
    <property type="molecule type" value="Genomic_DNA"/>
</dbReference>
<reference evidence="3 4" key="2">
    <citation type="submission" date="2024-07" db="EMBL/GenBank/DDBJ databases">
        <authorList>
            <person name="Akdeniz Z."/>
        </authorList>
    </citation>
    <scope>NUCLEOTIDE SEQUENCE [LARGE SCALE GENOMIC DNA]</scope>
</reference>
<organism evidence="2">
    <name type="scientific">Hexamita inflata</name>
    <dbReference type="NCBI Taxonomy" id="28002"/>
    <lineage>
        <taxon>Eukaryota</taxon>
        <taxon>Metamonada</taxon>
        <taxon>Diplomonadida</taxon>
        <taxon>Hexamitidae</taxon>
        <taxon>Hexamitinae</taxon>
        <taxon>Hexamita</taxon>
    </lineage>
</organism>
<dbReference type="AlphaFoldDB" id="A0AA86NDV0"/>
<evidence type="ECO:0000313" key="4">
    <source>
        <dbReference type="Proteomes" id="UP001642409"/>
    </source>
</evidence>
<keyword evidence="4" id="KW-1185">Reference proteome</keyword>
<dbReference type="Proteomes" id="UP001642409">
    <property type="component" value="Unassembled WGS sequence"/>
</dbReference>
<evidence type="ECO:0000256" key="1">
    <source>
        <dbReference type="SAM" id="SignalP"/>
    </source>
</evidence>
<feature type="signal peptide" evidence="1">
    <location>
        <begin position="1"/>
        <end position="27"/>
    </location>
</feature>
<proteinExistence type="predicted"/>
<gene>
    <name evidence="2" type="ORF">HINF_LOCUS5171</name>
    <name evidence="3" type="ORF">HINF_LOCUS57806</name>
</gene>
<feature type="chain" id="PRO_5041727629" evidence="1">
    <location>
        <begin position="28"/>
        <end position="156"/>
    </location>
</feature>
<keyword evidence="1" id="KW-0732">Signal</keyword>
<dbReference type="EMBL" id="CATOUU010000132">
    <property type="protein sequence ID" value="CAI9917526.1"/>
    <property type="molecule type" value="Genomic_DNA"/>
</dbReference>
<sequence>MSYFASSWFNAFSVCFFLSSISFFSSSTNSLCQSKALCSCCRCPSKISVLAWTQQCGKLSAISFRCLLDSISTCQSKLISLSKSRSQISQSLACTPDDPNQLSNEKEISFQVKYMCEEVRFIKSNPTICVSFSEGEFSKFKIIPLVTQCATFDTGR</sequence>
<comment type="caution">
    <text evidence="2">The sequence shown here is derived from an EMBL/GenBank/DDBJ whole genome shotgun (WGS) entry which is preliminary data.</text>
</comment>
<accession>A0AA86NDV0</accession>
<protein>
    <submittedName>
        <fullName evidence="3">Hypothetical_protein</fullName>
    </submittedName>
</protein>